<dbReference type="InterPro" id="IPR036514">
    <property type="entry name" value="SGNH_hydro_sf"/>
</dbReference>
<dbReference type="OrthoDB" id="1600564at2759"/>
<dbReference type="EMBL" id="PSQE01000002">
    <property type="protein sequence ID" value="RHN72025.1"/>
    <property type="molecule type" value="Genomic_DNA"/>
</dbReference>
<name>G7IFJ3_MEDTR</name>
<proteinExistence type="inferred from homology"/>
<evidence type="ECO:0000313" key="5">
    <source>
        <dbReference type="EnsemblPlants" id="AES63944"/>
    </source>
</evidence>
<dbReference type="CDD" id="cd01837">
    <property type="entry name" value="SGNH_plant_lipase_like"/>
    <property type="match status" value="1"/>
</dbReference>
<dbReference type="AlphaFoldDB" id="G7IFJ3"/>
<dbReference type="Proteomes" id="UP000002051">
    <property type="component" value="Chromosome 2"/>
</dbReference>
<gene>
    <name evidence="5" type="primary">11443320</name>
    <name evidence="3" type="ordered locus">MTR_2g015080</name>
    <name evidence="4" type="ORF">MtrunA17_Chr2g0283191</name>
</gene>
<evidence type="ECO:0000313" key="3">
    <source>
        <dbReference type="EMBL" id="AES63944.1"/>
    </source>
</evidence>
<protein>
    <submittedName>
        <fullName evidence="3">GDSL-like lipase/acylhydrolase</fullName>
    </submittedName>
    <submittedName>
        <fullName evidence="4">Putative triacylglycerol lipase</fullName>
        <ecNumber evidence="4">3.1.1.3</ecNumber>
    </submittedName>
</protein>
<organism evidence="3 6">
    <name type="scientific">Medicago truncatula</name>
    <name type="common">Barrel medic</name>
    <name type="synonym">Medicago tribuloides</name>
    <dbReference type="NCBI Taxonomy" id="3880"/>
    <lineage>
        <taxon>Eukaryota</taxon>
        <taxon>Viridiplantae</taxon>
        <taxon>Streptophyta</taxon>
        <taxon>Embryophyta</taxon>
        <taxon>Tracheophyta</taxon>
        <taxon>Spermatophyta</taxon>
        <taxon>Magnoliopsida</taxon>
        <taxon>eudicotyledons</taxon>
        <taxon>Gunneridae</taxon>
        <taxon>Pentapetalae</taxon>
        <taxon>rosids</taxon>
        <taxon>fabids</taxon>
        <taxon>Fabales</taxon>
        <taxon>Fabaceae</taxon>
        <taxon>Papilionoideae</taxon>
        <taxon>50 kb inversion clade</taxon>
        <taxon>NPAAA clade</taxon>
        <taxon>Hologalegina</taxon>
        <taxon>IRL clade</taxon>
        <taxon>Trifolieae</taxon>
        <taxon>Medicago</taxon>
    </lineage>
</organism>
<evidence type="ECO:0000313" key="7">
    <source>
        <dbReference type="Proteomes" id="UP000265566"/>
    </source>
</evidence>
<dbReference type="SUPFAM" id="SSF52266">
    <property type="entry name" value="SGNH hydrolase"/>
    <property type="match status" value="1"/>
</dbReference>
<evidence type="ECO:0000313" key="6">
    <source>
        <dbReference type="Proteomes" id="UP000002051"/>
    </source>
</evidence>
<feature type="signal peptide" evidence="2">
    <location>
        <begin position="1"/>
        <end position="30"/>
    </location>
</feature>
<evidence type="ECO:0000256" key="2">
    <source>
        <dbReference type="SAM" id="SignalP"/>
    </source>
</evidence>
<feature type="chain" id="PRO_5014572172" evidence="2">
    <location>
        <begin position="31"/>
        <end position="370"/>
    </location>
</feature>
<dbReference type="InterPro" id="IPR035669">
    <property type="entry name" value="SGNH_plant_lipase-like"/>
</dbReference>
<dbReference type="Gramene" id="rna7692">
    <property type="protein sequence ID" value="RHN72025.1"/>
    <property type="gene ID" value="gene7692"/>
</dbReference>
<dbReference type="KEGG" id="mtr:11443320"/>
<dbReference type="PANTHER" id="PTHR45642">
    <property type="entry name" value="GDSL ESTERASE/LIPASE EXL3"/>
    <property type="match status" value="1"/>
</dbReference>
<comment type="similarity">
    <text evidence="1">Belongs to the 'GDSL' lipolytic enzyme family.</text>
</comment>
<dbReference type="EnsemblPlants" id="AES63944">
    <property type="protein sequence ID" value="AES63944"/>
    <property type="gene ID" value="MTR_2g015080"/>
</dbReference>
<keyword evidence="4" id="KW-0378">Hydrolase</keyword>
<dbReference type="PANTHER" id="PTHR45642:SF3">
    <property type="entry name" value="OS09G0540400 PROTEIN"/>
    <property type="match status" value="1"/>
</dbReference>
<dbReference type="GO" id="GO:0004806">
    <property type="term" value="F:triacylglycerol lipase activity"/>
    <property type="evidence" value="ECO:0007669"/>
    <property type="project" value="UniProtKB-EC"/>
</dbReference>
<reference evidence="3 6" key="2">
    <citation type="journal article" date="2014" name="BMC Genomics">
        <title>An improved genome release (version Mt4.0) for the model legume Medicago truncatula.</title>
        <authorList>
            <person name="Tang H."/>
            <person name="Krishnakumar V."/>
            <person name="Bidwell S."/>
            <person name="Rosen B."/>
            <person name="Chan A."/>
            <person name="Zhou S."/>
            <person name="Gentzbittel L."/>
            <person name="Childs K.L."/>
            <person name="Yandell M."/>
            <person name="Gundlach H."/>
            <person name="Mayer K.F."/>
            <person name="Schwartz D.C."/>
            <person name="Town C.D."/>
        </authorList>
    </citation>
    <scope>GENOME REANNOTATION</scope>
    <source>
        <strain evidence="3">A17</strain>
        <strain evidence="5 6">cv. Jemalong A17</strain>
    </source>
</reference>
<dbReference type="OMA" id="RIAYMDI"/>
<keyword evidence="6" id="KW-1185">Reference proteome</keyword>
<evidence type="ECO:0000313" key="4">
    <source>
        <dbReference type="EMBL" id="RHN72025.1"/>
    </source>
</evidence>
<dbReference type="Pfam" id="PF00657">
    <property type="entry name" value="Lipase_GDSL"/>
    <property type="match status" value="1"/>
</dbReference>
<dbReference type="InterPro" id="IPR001087">
    <property type="entry name" value="GDSL"/>
</dbReference>
<dbReference type="eggNOG" id="ENOG502QUD3">
    <property type="taxonomic scope" value="Eukaryota"/>
</dbReference>
<accession>G7IFJ3</accession>
<dbReference type="EC" id="3.1.1.3" evidence="4"/>
<reference evidence="7" key="4">
    <citation type="journal article" date="2018" name="Nat. Plants">
        <title>Whole-genome landscape of Medicago truncatula symbiotic genes.</title>
        <authorList>
            <person name="Pecrix Y."/>
            <person name="Staton S.E."/>
            <person name="Sallet E."/>
            <person name="Lelandais-Briere C."/>
            <person name="Moreau S."/>
            <person name="Carrere S."/>
            <person name="Blein T."/>
            <person name="Jardinaud M.F."/>
            <person name="Latrasse D."/>
            <person name="Zouine M."/>
            <person name="Zahm M."/>
            <person name="Kreplak J."/>
            <person name="Mayjonade B."/>
            <person name="Satge C."/>
            <person name="Perez M."/>
            <person name="Cauet S."/>
            <person name="Marande W."/>
            <person name="Chantry-Darmon C."/>
            <person name="Lopez-Roques C."/>
            <person name="Bouchez O."/>
            <person name="Berard A."/>
            <person name="Debelle F."/>
            <person name="Munos S."/>
            <person name="Bendahmane A."/>
            <person name="Berges H."/>
            <person name="Niebel A."/>
            <person name="Buitink J."/>
            <person name="Frugier F."/>
            <person name="Benhamed M."/>
            <person name="Crespi M."/>
            <person name="Gouzy J."/>
            <person name="Gamas P."/>
        </authorList>
    </citation>
    <scope>NUCLEOTIDE SEQUENCE [LARGE SCALE GENOMIC DNA]</scope>
    <source>
        <strain evidence="7">cv. Jemalong A17</strain>
    </source>
</reference>
<reference evidence="5" key="3">
    <citation type="submission" date="2015-04" db="UniProtKB">
        <authorList>
            <consortium name="EnsemblPlants"/>
        </authorList>
    </citation>
    <scope>IDENTIFICATION</scope>
    <source>
        <strain evidence="5">cv. Jemalong A17</strain>
    </source>
</reference>
<dbReference type="STRING" id="3880.G7IFJ3"/>
<keyword evidence="2" id="KW-0732">Signal</keyword>
<reference evidence="4" key="5">
    <citation type="journal article" date="2018" name="Nat. Plants">
        <title>Whole-genome landscape of Medicago truncatula symbiotic genes.</title>
        <authorList>
            <person name="Pecrix Y."/>
            <person name="Gamas P."/>
            <person name="Carrere S."/>
        </authorList>
    </citation>
    <scope>NUCLEOTIDE SEQUENCE</scope>
    <source>
        <tissue evidence="4">Leaves</tissue>
    </source>
</reference>
<dbReference type="Proteomes" id="UP000265566">
    <property type="component" value="Chromosome 2"/>
</dbReference>
<dbReference type="Gene3D" id="3.40.50.1110">
    <property type="entry name" value="SGNH hydrolase"/>
    <property type="match status" value="1"/>
</dbReference>
<dbReference type="HOGENOM" id="CLU_015101_0_1_1"/>
<dbReference type="PaxDb" id="3880-AES63944"/>
<reference evidence="3 6" key="1">
    <citation type="journal article" date="2011" name="Nature">
        <title>The Medicago genome provides insight into the evolution of rhizobial symbioses.</title>
        <authorList>
            <person name="Young N.D."/>
            <person name="Debelle F."/>
            <person name="Oldroyd G.E."/>
            <person name="Geurts R."/>
            <person name="Cannon S.B."/>
            <person name="Udvardi M.K."/>
            <person name="Benedito V.A."/>
            <person name="Mayer K.F."/>
            <person name="Gouzy J."/>
            <person name="Schoof H."/>
            <person name="Van de Peer Y."/>
            <person name="Proost S."/>
            <person name="Cook D.R."/>
            <person name="Meyers B.C."/>
            <person name="Spannagl M."/>
            <person name="Cheung F."/>
            <person name="De Mita S."/>
            <person name="Krishnakumar V."/>
            <person name="Gundlach H."/>
            <person name="Zhou S."/>
            <person name="Mudge J."/>
            <person name="Bharti A.K."/>
            <person name="Murray J.D."/>
            <person name="Naoumkina M.A."/>
            <person name="Rosen B."/>
            <person name="Silverstein K.A."/>
            <person name="Tang H."/>
            <person name="Rombauts S."/>
            <person name="Zhao P.X."/>
            <person name="Zhou P."/>
            <person name="Barbe V."/>
            <person name="Bardou P."/>
            <person name="Bechner M."/>
            <person name="Bellec A."/>
            <person name="Berger A."/>
            <person name="Berges H."/>
            <person name="Bidwell S."/>
            <person name="Bisseling T."/>
            <person name="Choisne N."/>
            <person name="Couloux A."/>
            <person name="Denny R."/>
            <person name="Deshpande S."/>
            <person name="Dai X."/>
            <person name="Doyle J.J."/>
            <person name="Dudez A.M."/>
            <person name="Farmer A.D."/>
            <person name="Fouteau S."/>
            <person name="Franken C."/>
            <person name="Gibelin C."/>
            <person name="Gish J."/>
            <person name="Goldstein S."/>
            <person name="Gonzalez A.J."/>
            <person name="Green P.J."/>
            <person name="Hallab A."/>
            <person name="Hartog M."/>
            <person name="Hua A."/>
            <person name="Humphray S.J."/>
            <person name="Jeong D.H."/>
            <person name="Jing Y."/>
            <person name="Jocker A."/>
            <person name="Kenton S.M."/>
            <person name="Kim D.J."/>
            <person name="Klee K."/>
            <person name="Lai H."/>
            <person name="Lang C."/>
            <person name="Lin S."/>
            <person name="Macmil S.L."/>
            <person name="Magdelenat G."/>
            <person name="Matthews L."/>
            <person name="McCorrison J."/>
            <person name="Monaghan E.L."/>
            <person name="Mun J.H."/>
            <person name="Najar F.Z."/>
            <person name="Nicholson C."/>
            <person name="Noirot C."/>
            <person name="O'Bleness M."/>
            <person name="Paule C.R."/>
            <person name="Poulain J."/>
            <person name="Prion F."/>
            <person name="Qin B."/>
            <person name="Qu C."/>
            <person name="Retzel E.F."/>
            <person name="Riddle C."/>
            <person name="Sallet E."/>
            <person name="Samain S."/>
            <person name="Samson N."/>
            <person name="Sanders I."/>
            <person name="Saurat O."/>
            <person name="Scarpelli C."/>
            <person name="Schiex T."/>
            <person name="Segurens B."/>
            <person name="Severin A.J."/>
            <person name="Sherrier D.J."/>
            <person name="Shi R."/>
            <person name="Sims S."/>
            <person name="Singer S.R."/>
            <person name="Sinharoy S."/>
            <person name="Sterck L."/>
            <person name="Viollet A."/>
            <person name="Wang B.B."/>
            <person name="Wang K."/>
            <person name="Wang M."/>
            <person name="Wang X."/>
            <person name="Warfsmann J."/>
            <person name="Weissenbach J."/>
            <person name="White D.D."/>
            <person name="White J.D."/>
            <person name="Wiley G.B."/>
            <person name="Wincker P."/>
            <person name="Xing Y."/>
            <person name="Yang L."/>
            <person name="Yao Z."/>
            <person name="Ying F."/>
            <person name="Zhai J."/>
            <person name="Zhou L."/>
            <person name="Zuber A."/>
            <person name="Denarie J."/>
            <person name="Dixon R.A."/>
            <person name="May G.D."/>
            <person name="Schwartz D.C."/>
            <person name="Rogers J."/>
            <person name="Quetier F."/>
            <person name="Town C.D."/>
            <person name="Roe B.A."/>
        </authorList>
    </citation>
    <scope>NUCLEOTIDE SEQUENCE [LARGE SCALE GENOMIC DNA]</scope>
    <source>
        <strain evidence="3">A17</strain>
        <strain evidence="5 6">cv. Jemalong A17</strain>
    </source>
</reference>
<evidence type="ECO:0000256" key="1">
    <source>
        <dbReference type="ARBA" id="ARBA00008668"/>
    </source>
</evidence>
<sequence>MKNSDRNLLHSFMQMIFILCLLCFITRVEASLHNKIPGFYVFGDSTVDPGNNNYIKTLFRSNFPPYGKDFSNQVPTGRFTNGKLATDYIASYVGVKKELLPAYLDPKANTNIEELMTGVSFASAGSGFDPLTPAISSVIPIPKQLEYLRELKNKLENVIGKERTENHIKKAVFFCSAGTNDFALNYFTLPMRRKTYTLLGYQQFLIQHVKEFLQGLLAEGAQKIVIAGVPPMGCLPFMITLHSPNAFMQRDCIDKYSSAARDYNLLLQNELQKMQLQLKSSNPNVKLYYIDIYGPLANMVQAHKKYGFEDINSGCCGSGYIEASVLCNKVSNVCPDPSKYMFWDSIHPTEKAYHNLFLAFQPTIDFIVNN</sequence>
<dbReference type="EMBL" id="CM001218">
    <property type="protein sequence ID" value="AES63944.1"/>
    <property type="molecule type" value="Genomic_DNA"/>
</dbReference>
<dbReference type="InterPro" id="IPR050592">
    <property type="entry name" value="GDSL_lipolytic_enzyme"/>
</dbReference>